<dbReference type="AlphaFoldDB" id="A0A2G8RI54"/>
<gene>
    <name evidence="3" type="ORF">P775_05625</name>
</gene>
<dbReference type="EMBL" id="AWWI01000045">
    <property type="protein sequence ID" value="PIL21192.1"/>
    <property type="molecule type" value="Genomic_DNA"/>
</dbReference>
<keyword evidence="4" id="KW-1185">Reference proteome</keyword>
<protein>
    <recommendedName>
        <fullName evidence="2">SCP domain-containing protein</fullName>
    </recommendedName>
</protein>
<dbReference type="RefSeq" id="WP_218967631.1">
    <property type="nucleotide sequence ID" value="NZ_AWWI01000045.1"/>
</dbReference>
<feature type="domain" description="SCP" evidence="2">
    <location>
        <begin position="38"/>
        <end position="150"/>
    </location>
</feature>
<evidence type="ECO:0000313" key="4">
    <source>
        <dbReference type="Proteomes" id="UP000231259"/>
    </source>
</evidence>
<sequence>MTRLTIFHTFIVATLCAAASTAAAQETGDIETLRQRALELVNASRSEAGLSDLTLGPILNDAAQGHAADMIARDFYAHVGPDGGTPFDRFLAAGGSRWGLSGENIATCSGCTLPPDIERLEAFHEGWMQSPGHRDNILSEGFNRFGFGIAG</sequence>
<accession>A0A2G8RI54</accession>
<evidence type="ECO:0000259" key="2">
    <source>
        <dbReference type="Pfam" id="PF00188"/>
    </source>
</evidence>
<dbReference type="CDD" id="cd05379">
    <property type="entry name" value="CAP_bacterial"/>
    <property type="match status" value="1"/>
</dbReference>
<reference evidence="3 4" key="1">
    <citation type="submission" date="2013-09" db="EMBL/GenBank/DDBJ databases">
        <title>Genome sequencing of Phaeobacter antarcticus sp. nov. SM1211.</title>
        <authorList>
            <person name="Zhang X.-Y."/>
            <person name="Liu C."/>
            <person name="Chen X.-L."/>
            <person name="Xie B.-B."/>
            <person name="Qin Q.-L."/>
            <person name="Rong J.-C."/>
            <person name="Zhang Y.-Z."/>
        </authorList>
    </citation>
    <scope>NUCLEOTIDE SEQUENCE [LARGE SCALE GENOMIC DNA]</scope>
    <source>
        <strain evidence="3 4">SM1211</strain>
    </source>
</reference>
<dbReference type="PANTHER" id="PTHR31157:SF1">
    <property type="entry name" value="SCP DOMAIN-CONTAINING PROTEIN"/>
    <property type="match status" value="1"/>
</dbReference>
<evidence type="ECO:0000256" key="1">
    <source>
        <dbReference type="SAM" id="SignalP"/>
    </source>
</evidence>
<feature type="signal peptide" evidence="1">
    <location>
        <begin position="1"/>
        <end position="24"/>
    </location>
</feature>
<feature type="chain" id="PRO_5013688167" description="SCP domain-containing protein" evidence="1">
    <location>
        <begin position="25"/>
        <end position="151"/>
    </location>
</feature>
<dbReference type="Pfam" id="PF00188">
    <property type="entry name" value="CAP"/>
    <property type="match status" value="1"/>
</dbReference>
<dbReference type="SUPFAM" id="SSF55797">
    <property type="entry name" value="PR-1-like"/>
    <property type="match status" value="1"/>
</dbReference>
<dbReference type="PANTHER" id="PTHR31157">
    <property type="entry name" value="SCP DOMAIN-CONTAINING PROTEIN"/>
    <property type="match status" value="1"/>
</dbReference>
<proteinExistence type="predicted"/>
<evidence type="ECO:0000313" key="3">
    <source>
        <dbReference type="EMBL" id="PIL21192.1"/>
    </source>
</evidence>
<keyword evidence="1" id="KW-0732">Signal</keyword>
<name>A0A2G8RI54_9RHOB</name>
<dbReference type="InterPro" id="IPR014044">
    <property type="entry name" value="CAP_dom"/>
</dbReference>
<dbReference type="Gene3D" id="3.40.33.10">
    <property type="entry name" value="CAP"/>
    <property type="match status" value="1"/>
</dbReference>
<comment type="caution">
    <text evidence="3">The sequence shown here is derived from an EMBL/GenBank/DDBJ whole genome shotgun (WGS) entry which is preliminary data.</text>
</comment>
<dbReference type="Proteomes" id="UP000231259">
    <property type="component" value="Unassembled WGS sequence"/>
</dbReference>
<organism evidence="3 4">
    <name type="scientific">Puniceibacterium antarcticum</name>
    <dbReference type="NCBI Taxonomy" id="1206336"/>
    <lineage>
        <taxon>Bacteria</taxon>
        <taxon>Pseudomonadati</taxon>
        <taxon>Pseudomonadota</taxon>
        <taxon>Alphaproteobacteria</taxon>
        <taxon>Rhodobacterales</taxon>
        <taxon>Paracoccaceae</taxon>
        <taxon>Puniceibacterium</taxon>
    </lineage>
</organism>
<dbReference type="InterPro" id="IPR035940">
    <property type="entry name" value="CAP_sf"/>
</dbReference>